<dbReference type="InterPro" id="IPR033133">
    <property type="entry name" value="PUM-HD"/>
</dbReference>
<sequence length="852" mass="89600">MAAPLASLLASPTRPSVVLAHGGPGDFQPRSTIPADQTTPRAHRRLSRSTSSPSPRLHEHLTPSPSLFDSPTPAPRRIRTAAGASVALDSPAPLRSLSGDDGASLGPPASNHGGRDERDWLGGALEVGVMGDADPMSALGGRSTPFFMLGMRDGGEEPEEGGQVPHFVAHGHHRTSYGTHDSSAVTQTSTPALGTSVHHDGSYEVPAHVNTFHQRNDCEHRTGAHLAALHSPPVQKVELAALTTLVTDLDARLSTLHNLAGDLSSRVVYLENVGQAREAEFAAFRRSLSPAQTAAHVRSAERSRPSLSSYSAYPHSFPDGSYSTGESDREGLTPPASPQLTRAAHAPPQAESAHSHSYQYASSSAFAQRNRSVSLGSLAFAPLDASLVPPSQVPNAYAAPSQDLSSFADSSASYPHAGYSSLGHFYSSSSVGRYGNSGYFTGPGASFPSVAASLQNHLADVSTGQEGGAGSSGGMHVNGGEGRERAASMAALPSGGRWASEGDGFQRQPYRHSESPNYRTLLDSDADIDDEAFVRRILVHNDQQCSLFLQQRVRLTTPDKKYKLCQAVGKQVLDMSLSKFGNFLVSRCLEASDAQLAQSYEEALQGHFLALSLDPFGCHVVQKLLDYGGAGTKNRVIEELLPHSQILTTKSSLHVLNRILTFPNPIAFYRRLADLGTGQWASIVKDDGGSLVVQHLLEDWCEASASVVAREILEALGDVAKTACGSFLLDRNSLPFCTKIMQLGPALAQHHFAAKLVDKCLKPHKAGPAGIAAFVDAIVSSSGGSAPPLVAIASHSAGAQLLSNLLLGPAATATLKAKLSRCLAEHEAALKAEAGAHGARLVGLSSKAGSSA</sequence>
<evidence type="ECO:0000256" key="2">
    <source>
        <dbReference type="PROSITE-ProRule" id="PRU00317"/>
    </source>
</evidence>
<organism evidence="5 6">
    <name type="scientific">Rhodotorula paludigena</name>
    <dbReference type="NCBI Taxonomy" id="86838"/>
    <lineage>
        <taxon>Eukaryota</taxon>
        <taxon>Fungi</taxon>
        <taxon>Dikarya</taxon>
        <taxon>Basidiomycota</taxon>
        <taxon>Pucciniomycotina</taxon>
        <taxon>Microbotryomycetes</taxon>
        <taxon>Sporidiobolales</taxon>
        <taxon>Sporidiobolaceae</taxon>
        <taxon>Rhodotorula</taxon>
    </lineage>
</organism>
<dbReference type="Pfam" id="PF00806">
    <property type="entry name" value="PUF"/>
    <property type="match status" value="1"/>
</dbReference>
<proteinExistence type="predicted"/>
<dbReference type="GO" id="GO:0003730">
    <property type="term" value="F:mRNA 3'-UTR binding"/>
    <property type="evidence" value="ECO:0007669"/>
    <property type="project" value="TreeGrafter"/>
</dbReference>
<dbReference type="InterPro" id="IPR016024">
    <property type="entry name" value="ARM-type_fold"/>
</dbReference>
<gene>
    <name evidence="5" type="ORF">Rhopal_007705-T1</name>
</gene>
<keyword evidence="6" id="KW-1185">Reference proteome</keyword>
<dbReference type="PROSITE" id="PS50303">
    <property type="entry name" value="PUM_HD"/>
    <property type="match status" value="1"/>
</dbReference>
<dbReference type="EMBL" id="BQKY01000018">
    <property type="protein sequence ID" value="GJN94622.1"/>
    <property type="molecule type" value="Genomic_DNA"/>
</dbReference>
<evidence type="ECO:0000259" key="4">
    <source>
        <dbReference type="PROSITE" id="PS50303"/>
    </source>
</evidence>
<feature type="compositionally biased region" description="Polar residues" evidence="3">
    <location>
        <begin position="29"/>
        <end position="40"/>
    </location>
</feature>
<feature type="region of interest" description="Disordered" evidence="3">
    <location>
        <begin position="1"/>
        <end position="118"/>
    </location>
</feature>
<dbReference type="InterPro" id="IPR001313">
    <property type="entry name" value="Pumilio_RNA-bd_rpt"/>
</dbReference>
<feature type="compositionally biased region" description="Low complexity" evidence="3">
    <location>
        <begin position="1"/>
        <end position="16"/>
    </location>
</feature>
<comment type="caution">
    <text evidence="5">The sequence shown here is derived from an EMBL/GenBank/DDBJ whole genome shotgun (WGS) entry which is preliminary data.</text>
</comment>
<protein>
    <recommendedName>
        <fullName evidence="4">PUM-HD domain-containing protein</fullName>
    </recommendedName>
</protein>
<feature type="domain" description="PUM-HD" evidence="4">
    <location>
        <begin position="506"/>
        <end position="849"/>
    </location>
</feature>
<evidence type="ECO:0000256" key="1">
    <source>
        <dbReference type="ARBA" id="ARBA00022737"/>
    </source>
</evidence>
<dbReference type="PANTHER" id="PTHR12537:SF48">
    <property type="entry name" value="MEIOTIC COILED-COIL PROTEIN 2"/>
    <property type="match status" value="1"/>
</dbReference>
<evidence type="ECO:0000313" key="6">
    <source>
        <dbReference type="Proteomes" id="UP001342314"/>
    </source>
</evidence>
<evidence type="ECO:0000256" key="3">
    <source>
        <dbReference type="SAM" id="MobiDB-lite"/>
    </source>
</evidence>
<dbReference type="SUPFAM" id="SSF48371">
    <property type="entry name" value="ARM repeat"/>
    <property type="match status" value="1"/>
</dbReference>
<name>A0AAV5GYK4_9BASI</name>
<reference evidence="5 6" key="1">
    <citation type="submission" date="2021-12" db="EMBL/GenBank/DDBJ databases">
        <title>High titer production of polyol ester of fatty acids by Rhodotorula paludigena BS15 towards product separation-free biomass refinery.</title>
        <authorList>
            <person name="Mano J."/>
            <person name="Ono H."/>
            <person name="Tanaka T."/>
            <person name="Naito K."/>
            <person name="Sushida H."/>
            <person name="Ike M."/>
            <person name="Tokuyasu K."/>
            <person name="Kitaoka M."/>
        </authorList>
    </citation>
    <scope>NUCLEOTIDE SEQUENCE [LARGE SCALE GENOMIC DNA]</scope>
    <source>
        <strain evidence="5 6">BS15</strain>
    </source>
</reference>
<dbReference type="GO" id="GO:0005737">
    <property type="term" value="C:cytoplasm"/>
    <property type="evidence" value="ECO:0007669"/>
    <property type="project" value="TreeGrafter"/>
</dbReference>
<dbReference type="Proteomes" id="UP001342314">
    <property type="component" value="Unassembled WGS sequence"/>
</dbReference>
<dbReference type="SMART" id="SM00025">
    <property type="entry name" value="Pumilio"/>
    <property type="match status" value="2"/>
</dbReference>
<dbReference type="PROSITE" id="PS50302">
    <property type="entry name" value="PUM"/>
    <property type="match status" value="1"/>
</dbReference>
<dbReference type="Gene3D" id="1.25.10.10">
    <property type="entry name" value="Leucine-rich Repeat Variant"/>
    <property type="match status" value="1"/>
</dbReference>
<keyword evidence="1" id="KW-0677">Repeat</keyword>
<dbReference type="PANTHER" id="PTHR12537">
    <property type="entry name" value="RNA BINDING PROTEIN PUMILIO-RELATED"/>
    <property type="match status" value="1"/>
</dbReference>
<dbReference type="AlphaFoldDB" id="A0AAV5GYK4"/>
<feature type="repeat" description="Pumilio" evidence="2">
    <location>
        <begin position="603"/>
        <end position="638"/>
    </location>
</feature>
<evidence type="ECO:0000313" key="5">
    <source>
        <dbReference type="EMBL" id="GJN94622.1"/>
    </source>
</evidence>
<dbReference type="GO" id="GO:0010608">
    <property type="term" value="P:post-transcriptional regulation of gene expression"/>
    <property type="evidence" value="ECO:0007669"/>
    <property type="project" value="TreeGrafter"/>
</dbReference>
<dbReference type="InterPro" id="IPR011989">
    <property type="entry name" value="ARM-like"/>
</dbReference>
<accession>A0AAV5GYK4</accession>
<feature type="region of interest" description="Disordered" evidence="3">
    <location>
        <begin position="318"/>
        <end position="357"/>
    </location>
</feature>